<feature type="domain" description="RGS" evidence="2">
    <location>
        <begin position="114"/>
        <end position="244"/>
    </location>
</feature>
<proteinExistence type="predicted"/>
<evidence type="ECO:0000313" key="4">
    <source>
        <dbReference type="Proteomes" id="UP000019132"/>
    </source>
</evidence>
<reference evidence="4" key="2">
    <citation type="submission" date="2010-04" db="EMBL/GenBank/DDBJ databases">
        <authorList>
            <person name="Buell R."/>
            <person name="Hamilton J."/>
            <person name="Hostetler J."/>
        </authorList>
    </citation>
    <scope>NUCLEOTIDE SEQUENCE [LARGE SCALE GENOMIC DNA]</scope>
    <source>
        <strain evidence="4">DAOM:BR144</strain>
    </source>
</reference>
<dbReference type="AlphaFoldDB" id="K3X539"/>
<evidence type="ECO:0000259" key="2">
    <source>
        <dbReference type="PROSITE" id="PS50132"/>
    </source>
</evidence>
<dbReference type="VEuPathDB" id="FungiDB:PYU1_G012312"/>
<keyword evidence="4" id="KW-1185">Reference proteome</keyword>
<dbReference type="eggNOG" id="KOG3589">
    <property type="taxonomic scope" value="Eukaryota"/>
</dbReference>
<dbReference type="PRINTS" id="PR01301">
    <property type="entry name" value="RGSPROTEIN"/>
</dbReference>
<organism evidence="3 4">
    <name type="scientific">Globisporangium ultimum (strain ATCC 200006 / CBS 805.95 / DAOM BR144)</name>
    <name type="common">Pythium ultimum</name>
    <dbReference type="NCBI Taxonomy" id="431595"/>
    <lineage>
        <taxon>Eukaryota</taxon>
        <taxon>Sar</taxon>
        <taxon>Stramenopiles</taxon>
        <taxon>Oomycota</taxon>
        <taxon>Peronosporomycetes</taxon>
        <taxon>Pythiales</taxon>
        <taxon>Pythiaceae</taxon>
        <taxon>Globisporangium</taxon>
    </lineage>
</organism>
<dbReference type="EnsemblProtists" id="PYU1_T012338">
    <property type="protein sequence ID" value="PYU1_T012338"/>
    <property type="gene ID" value="PYU1_G012312"/>
</dbReference>
<dbReference type="EMBL" id="GL376608">
    <property type="status" value="NOT_ANNOTATED_CDS"/>
    <property type="molecule type" value="Genomic_DNA"/>
</dbReference>
<dbReference type="PROSITE" id="PS50132">
    <property type="entry name" value="RGS"/>
    <property type="match status" value="4"/>
</dbReference>
<feature type="domain" description="RGS" evidence="2">
    <location>
        <begin position="313"/>
        <end position="398"/>
    </location>
</feature>
<dbReference type="Proteomes" id="UP000019132">
    <property type="component" value="Unassembled WGS sequence"/>
</dbReference>
<feature type="domain" description="RGS" evidence="2">
    <location>
        <begin position="625"/>
        <end position="734"/>
    </location>
</feature>
<dbReference type="InterPro" id="IPR036305">
    <property type="entry name" value="RGS_sf"/>
</dbReference>
<feature type="domain" description="RGS" evidence="2">
    <location>
        <begin position="441"/>
        <end position="557"/>
    </location>
</feature>
<evidence type="ECO:0000313" key="3">
    <source>
        <dbReference type="EnsemblProtists" id="PYU1_T012338"/>
    </source>
</evidence>
<dbReference type="SMART" id="SM00315">
    <property type="entry name" value="RGS"/>
    <property type="match status" value="3"/>
</dbReference>
<accession>K3X539</accession>
<dbReference type="CDD" id="cd07440">
    <property type="entry name" value="RGS"/>
    <property type="match status" value="1"/>
</dbReference>
<dbReference type="InterPro" id="IPR016137">
    <property type="entry name" value="RGS"/>
</dbReference>
<sequence length="739" mass="84958">MDYREDCALFWLEMSDLLKIPSGGTFQLGLMKDLFDVYIAKGALRQLPMVSAAEREPLSQHLQEKNAEPTHFDEYVRAEGKLGYFQATRRASMRNVLARLAKASMGNSGDRRSHLNEILNTSVLCKMFREFLQGRNSAETLLFIIDALAFEDLVNTFNQEPELRAAQDGSHDDYCLRQAQKIFNKYIRYGSKAEICLSGTVKEKLLREIVEYPLGAEVFNDAVLLCSAELVHSHLDQFYNTPEYIAYKAMKNREGSAKSTRKSSTSALKKNSLDKVKDPGASTLNSDATTAPGDQSDDSDILTNSDQMYTGTVGEFQLLPHGQRHYIQSKARKIFDKYVRRGGKLEIELPADVRRDILWKLSAPTEHTFSDAQKYVFNYWEHNYLDKFRHHKFHVDMLNALQKLPNFGLSGAPSDSKAGNFHRHGDVSSFHGDWMDVTKITLREFLDLEFLRRHFRIFLEKERCANELYFYFEILNFQQFPTSDYLSRQAKKLFNHFCDPTSREFVSFQVAVRTEIENNLNNPSPAMFNKVQEEIMSFFATTLFPKFQQSEIYQTIRITNSELRAAKLMTSGNGFSADVQFRGQHGSTMEDTASYAHPVTVASRVRNLVAPGASTGFDLLDDQVTVALILEHQETRALFLFFSEEIFCTESIYFWLDCNEFKDIPHKSYLKLRAQKIYRKYISGHAKLQVNLESSIVKEIVRQLDDPTRNLFVPAQKSITKMLERDTLPKFRHSKHVSV</sequence>
<dbReference type="InParanoid" id="K3X539"/>
<dbReference type="STRING" id="431595.K3X539"/>
<reference evidence="3" key="3">
    <citation type="submission" date="2015-02" db="UniProtKB">
        <authorList>
            <consortium name="EnsemblProtists"/>
        </authorList>
    </citation>
    <scope>IDENTIFICATION</scope>
    <source>
        <strain evidence="3">DAOM BR144</strain>
    </source>
</reference>
<feature type="region of interest" description="Disordered" evidence="1">
    <location>
        <begin position="255"/>
        <end position="304"/>
    </location>
</feature>
<dbReference type="Gene3D" id="1.10.167.10">
    <property type="entry name" value="Regulator of G-protein Signalling 4, domain 2"/>
    <property type="match status" value="4"/>
</dbReference>
<feature type="compositionally biased region" description="Polar residues" evidence="1">
    <location>
        <begin position="282"/>
        <end position="293"/>
    </location>
</feature>
<name>K3X539_GLOUD</name>
<dbReference type="OMA" id="MESHQDY"/>
<reference evidence="4" key="1">
    <citation type="journal article" date="2010" name="Genome Biol.">
        <title>Genome sequence of the necrotrophic plant pathogen Pythium ultimum reveals original pathogenicity mechanisms and effector repertoire.</title>
        <authorList>
            <person name="Levesque C.A."/>
            <person name="Brouwer H."/>
            <person name="Cano L."/>
            <person name="Hamilton J.P."/>
            <person name="Holt C."/>
            <person name="Huitema E."/>
            <person name="Raffaele S."/>
            <person name="Robideau G.P."/>
            <person name="Thines M."/>
            <person name="Win J."/>
            <person name="Zerillo M.M."/>
            <person name="Beakes G.W."/>
            <person name="Boore J.L."/>
            <person name="Busam D."/>
            <person name="Dumas B."/>
            <person name="Ferriera S."/>
            <person name="Fuerstenberg S.I."/>
            <person name="Gachon C.M."/>
            <person name="Gaulin E."/>
            <person name="Govers F."/>
            <person name="Grenville-Briggs L."/>
            <person name="Horner N."/>
            <person name="Hostetler J."/>
            <person name="Jiang R.H."/>
            <person name="Johnson J."/>
            <person name="Krajaejun T."/>
            <person name="Lin H."/>
            <person name="Meijer H.J."/>
            <person name="Moore B."/>
            <person name="Morris P."/>
            <person name="Phuntmart V."/>
            <person name="Puiu D."/>
            <person name="Shetty J."/>
            <person name="Stajich J.E."/>
            <person name="Tripathy S."/>
            <person name="Wawra S."/>
            <person name="van West P."/>
            <person name="Whitty B.R."/>
            <person name="Coutinho P.M."/>
            <person name="Henrissat B."/>
            <person name="Martin F."/>
            <person name="Thomas P.D."/>
            <person name="Tyler B.M."/>
            <person name="De Vries R.P."/>
            <person name="Kamoun S."/>
            <person name="Yandell M."/>
            <person name="Tisserat N."/>
            <person name="Buell C.R."/>
        </authorList>
    </citation>
    <scope>NUCLEOTIDE SEQUENCE</scope>
    <source>
        <strain evidence="4">DAOM:BR144</strain>
    </source>
</reference>
<dbReference type="PANTHER" id="PTHR10845">
    <property type="entry name" value="REGULATOR OF G PROTEIN SIGNALING"/>
    <property type="match status" value="1"/>
</dbReference>
<protein>
    <recommendedName>
        <fullName evidence="2">RGS domain-containing protein</fullName>
    </recommendedName>
</protein>
<dbReference type="Pfam" id="PF00615">
    <property type="entry name" value="RGS"/>
    <property type="match status" value="4"/>
</dbReference>
<dbReference type="HOGENOM" id="CLU_326402_0_0_1"/>
<dbReference type="PANTHER" id="PTHR10845:SF192">
    <property type="entry name" value="DOUBLE HIT, ISOFORM B"/>
    <property type="match status" value="1"/>
</dbReference>
<dbReference type="SUPFAM" id="SSF48097">
    <property type="entry name" value="Regulator of G-protein signaling, RGS"/>
    <property type="match status" value="4"/>
</dbReference>
<dbReference type="InterPro" id="IPR044926">
    <property type="entry name" value="RGS_subdomain_2"/>
</dbReference>
<evidence type="ECO:0000256" key="1">
    <source>
        <dbReference type="SAM" id="MobiDB-lite"/>
    </source>
</evidence>